<name>A0A1D1UWP3_RAMVA</name>
<sequence length="219" mass="23571">MPSRTPGKYSLDSATLRMPAFVTKTAKRGALSDSSFFDASSRSRLSDVDGECVYSTPRASLDLGTFLAAKPAATPLTGNTCVSLGSISEAMEVDSPPLTEATPEQKAVKTPVGDRRKRDSMMQAVIEAALDIAEKKAASMASTNRPFSWLMQGLRMFLTFLIVFVRLVGSMLTGVLIAVAILGAVWILQPDNFLVVSVSREAKQLLRTYDLPGADFAWG</sequence>
<feature type="transmembrane region" description="Helical" evidence="2">
    <location>
        <begin position="157"/>
        <end position="188"/>
    </location>
</feature>
<evidence type="ECO:0000256" key="2">
    <source>
        <dbReference type="SAM" id="Phobius"/>
    </source>
</evidence>
<evidence type="ECO:0000256" key="1">
    <source>
        <dbReference type="SAM" id="MobiDB-lite"/>
    </source>
</evidence>
<organism evidence="3 4">
    <name type="scientific">Ramazzottius varieornatus</name>
    <name type="common">Water bear</name>
    <name type="synonym">Tardigrade</name>
    <dbReference type="NCBI Taxonomy" id="947166"/>
    <lineage>
        <taxon>Eukaryota</taxon>
        <taxon>Metazoa</taxon>
        <taxon>Ecdysozoa</taxon>
        <taxon>Tardigrada</taxon>
        <taxon>Eutardigrada</taxon>
        <taxon>Parachela</taxon>
        <taxon>Hypsibioidea</taxon>
        <taxon>Ramazzottiidae</taxon>
        <taxon>Ramazzottius</taxon>
    </lineage>
</organism>
<gene>
    <name evidence="3" type="primary">RvY_04881-1</name>
    <name evidence="3" type="synonym">RvY_04881.1</name>
    <name evidence="3" type="ORF">RvY_04881</name>
</gene>
<comment type="caution">
    <text evidence="3">The sequence shown here is derived from an EMBL/GenBank/DDBJ whole genome shotgun (WGS) entry which is preliminary data.</text>
</comment>
<evidence type="ECO:0000313" key="3">
    <source>
        <dbReference type="EMBL" id="GAU92855.1"/>
    </source>
</evidence>
<keyword evidence="4" id="KW-1185">Reference proteome</keyword>
<dbReference type="Proteomes" id="UP000186922">
    <property type="component" value="Unassembled WGS sequence"/>
</dbReference>
<dbReference type="EMBL" id="BDGG01000002">
    <property type="protein sequence ID" value="GAU92855.1"/>
    <property type="molecule type" value="Genomic_DNA"/>
</dbReference>
<accession>A0A1D1UWP3</accession>
<keyword evidence="2" id="KW-0812">Transmembrane</keyword>
<proteinExistence type="predicted"/>
<keyword evidence="2" id="KW-0472">Membrane</keyword>
<evidence type="ECO:0000313" key="4">
    <source>
        <dbReference type="Proteomes" id="UP000186922"/>
    </source>
</evidence>
<reference evidence="3 4" key="1">
    <citation type="journal article" date="2016" name="Nat. Commun.">
        <title>Extremotolerant tardigrade genome and improved radiotolerance of human cultured cells by tardigrade-unique protein.</title>
        <authorList>
            <person name="Hashimoto T."/>
            <person name="Horikawa D.D."/>
            <person name="Saito Y."/>
            <person name="Kuwahara H."/>
            <person name="Kozuka-Hata H."/>
            <person name="Shin-I T."/>
            <person name="Minakuchi Y."/>
            <person name="Ohishi K."/>
            <person name="Motoyama A."/>
            <person name="Aizu T."/>
            <person name="Enomoto A."/>
            <person name="Kondo K."/>
            <person name="Tanaka S."/>
            <person name="Hara Y."/>
            <person name="Koshikawa S."/>
            <person name="Sagara H."/>
            <person name="Miura T."/>
            <person name="Yokobori S."/>
            <person name="Miyagawa K."/>
            <person name="Suzuki Y."/>
            <person name="Kubo T."/>
            <person name="Oyama M."/>
            <person name="Kohara Y."/>
            <person name="Fujiyama A."/>
            <person name="Arakawa K."/>
            <person name="Katayama T."/>
            <person name="Toyoda A."/>
            <person name="Kunieda T."/>
        </authorList>
    </citation>
    <scope>NUCLEOTIDE SEQUENCE [LARGE SCALE GENOMIC DNA]</scope>
    <source>
        <strain evidence="3 4">YOKOZUNA-1</strain>
    </source>
</reference>
<dbReference type="AlphaFoldDB" id="A0A1D1UWP3"/>
<feature type="region of interest" description="Disordered" evidence="1">
    <location>
        <begin position="95"/>
        <end position="114"/>
    </location>
</feature>
<keyword evidence="2" id="KW-1133">Transmembrane helix</keyword>
<protein>
    <submittedName>
        <fullName evidence="3">Uncharacterized protein</fullName>
    </submittedName>
</protein>